<protein>
    <submittedName>
        <fullName evidence="6">LysR family transcriptional regulator</fullName>
    </submittedName>
</protein>
<evidence type="ECO:0000259" key="5">
    <source>
        <dbReference type="PROSITE" id="PS50931"/>
    </source>
</evidence>
<dbReference type="Gene3D" id="1.10.10.10">
    <property type="entry name" value="Winged helix-like DNA-binding domain superfamily/Winged helix DNA-binding domain"/>
    <property type="match status" value="1"/>
</dbReference>
<comment type="caution">
    <text evidence="6">The sequence shown here is derived from an EMBL/GenBank/DDBJ whole genome shotgun (WGS) entry which is preliminary data.</text>
</comment>
<keyword evidence="3" id="KW-0238">DNA-binding</keyword>
<sequence length="308" mass="33611">MEIPELSTRSLIALITLVEQGHFGAAASRLWVSPPALSQQIRRLENHVGARLVDRATHPITLTPAGEAFLPHARQVVQSVSDGLAAIERLERDIPPILRIGFINGGVGSIWSSIVAQLNGAVNFTLLEWPDQISAVVRGDVDASLVRSPLTPVAGTHLQPLAVEKRFAVVHRDHPLAGNRRISISELDGETYVGPPAGMDETWIRWWAIDPRPSGARVNFGTPVHSIDELLQVVSTGAAVAITAETIRHTYAGADVEFVEVHDVEPSRTELCTRAEDDNPRVVELREVVARHWAASRRSETADAGIRR</sequence>
<evidence type="ECO:0000256" key="4">
    <source>
        <dbReference type="ARBA" id="ARBA00023163"/>
    </source>
</evidence>
<dbReference type="InterPro" id="IPR036388">
    <property type="entry name" value="WH-like_DNA-bd_sf"/>
</dbReference>
<keyword evidence="4" id="KW-0804">Transcription</keyword>
<reference evidence="7" key="1">
    <citation type="journal article" date="2019" name="Int. J. Syst. Evol. Microbiol.">
        <title>The Global Catalogue of Microorganisms (GCM) 10K type strain sequencing project: providing services to taxonomists for standard genome sequencing and annotation.</title>
        <authorList>
            <consortium name="The Broad Institute Genomics Platform"/>
            <consortium name="The Broad Institute Genome Sequencing Center for Infectious Disease"/>
            <person name="Wu L."/>
            <person name="Ma J."/>
        </authorList>
    </citation>
    <scope>NUCLEOTIDE SEQUENCE [LARGE SCALE GENOMIC DNA]</scope>
    <source>
        <strain evidence="7">CCUG 50754</strain>
    </source>
</reference>
<dbReference type="InterPro" id="IPR005119">
    <property type="entry name" value="LysR_subst-bd"/>
</dbReference>
<keyword evidence="7" id="KW-1185">Reference proteome</keyword>
<dbReference type="PANTHER" id="PTHR30346">
    <property type="entry name" value="TRANSCRIPTIONAL DUAL REGULATOR HCAR-RELATED"/>
    <property type="match status" value="1"/>
</dbReference>
<evidence type="ECO:0000256" key="2">
    <source>
        <dbReference type="ARBA" id="ARBA00023015"/>
    </source>
</evidence>
<name>A0ABW2ZR66_9MICO</name>
<keyword evidence="2" id="KW-0805">Transcription regulation</keyword>
<dbReference type="PRINTS" id="PR00039">
    <property type="entry name" value="HTHLYSR"/>
</dbReference>
<dbReference type="RefSeq" id="WP_378752088.1">
    <property type="nucleotide sequence ID" value="NZ_JBHSSV010000008.1"/>
</dbReference>
<dbReference type="InterPro" id="IPR000847">
    <property type="entry name" value="LysR_HTH_N"/>
</dbReference>
<feature type="domain" description="HTH lysR-type" evidence="5">
    <location>
        <begin position="6"/>
        <end position="63"/>
    </location>
</feature>
<organism evidence="6 7">
    <name type="scientific">Microbacterium koreense</name>
    <dbReference type="NCBI Taxonomy" id="323761"/>
    <lineage>
        <taxon>Bacteria</taxon>
        <taxon>Bacillati</taxon>
        <taxon>Actinomycetota</taxon>
        <taxon>Actinomycetes</taxon>
        <taxon>Micrococcales</taxon>
        <taxon>Microbacteriaceae</taxon>
        <taxon>Microbacterium</taxon>
    </lineage>
</organism>
<dbReference type="Pfam" id="PF00126">
    <property type="entry name" value="HTH_1"/>
    <property type="match status" value="1"/>
</dbReference>
<evidence type="ECO:0000256" key="1">
    <source>
        <dbReference type="ARBA" id="ARBA00009437"/>
    </source>
</evidence>
<dbReference type="SUPFAM" id="SSF53850">
    <property type="entry name" value="Periplasmic binding protein-like II"/>
    <property type="match status" value="1"/>
</dbReference>
<proteinExistence type="inferred from homology"/>
<gene>
    <name evidence="6" type="ORF">ACFQZV_06665</name>
</gene>
<dbReference type="EMBL" id="JBHTIM010000001">
    <property type="protein sequence ID" value="MFD0780980.1"/>
    <property type="molecule type" value="Genomic_DNA"/>
</dbReference>
<dbReference type="PROSITE" id="PS50931">
    <property type="entry name" value="HTH_LYSR"/>
    <property type="match status" value="1"/>
</dbReference>
<evidence type="ECO:0000313" key="7">
    <source>
        <dbReference type="Proteomes" id="UP001597042"/>
    </source>
</evidence>
<dbReference type="SUPFAM" id="SSF46785">
    <property type="entry name" value="Winged helix' DNA-binding domain"/>
    <property type="match status" value="1"/>
</dbReference>
<evidence type="ECO:0000256" key="3">
    <source>
        <dbReference type="ARBA" id="ARBA00023125"/>
    </source>
</evidence>
<dbReference type="InterPro" id="IPR036390">
    <property type="entry name" value="WH_DNA-bd_sf"/>
</dbReference>
<dbReference type="Proteomes" id="UP001597042">
    <property type="component" value="Unassembled WGS sequence"/>
</dbReference>
<evidence type="ECO:0000313" key="6">
    <source>
        <dbReference type="EMBL" id="MFD0780980.1"/>
    </source>
</evidence>
<dbReference type="PANTHER" id="PTHR30346:SF0">
    <property type="entry name" value="HCA OPERON TRANSCRIPTIONAL ACTIVATOR HCAR"/>
    <property type="match status" value="1"/>
</dbReference>
<accession>A0ABW2ZR66</accession>
<comment type="similarity">
    <text evidence="1">Belongs to the LysR transcriptional regulatory family.</text>
</comment>
<dbReference type="Gene3D" id="3.40.190.10">
    <property type="entry name" value="Periplasmic binding protein-like II"/>
    <property type="match status" value="2"/>
</dbReference>
<dbReference type="Pfam" id="PF03466">
    <property type="entry name" value="LysR_substrate"/>
    <property type="match status" value="1"/>
</dbReference>